<keyword evidence="3" id="KW-1185">Reference proteome</keyword>
<dbReference type="OrthoDB" id="10535546at2759"/>
<dbReference type="Proteomes" id="UP000756132">
    <property type="component" value="Chromosome 8"/>
</dbReference>
<evidence type="ECO:0000313" key="2">
    <source>
        <dbReference type="EMBL" id="UJO21039.1"/>
    </source>
</evidence>
<reference evidence="2" key="1">
    <citation type="submission" date="2021-12" db="EMBL/GenBank/DDBJ databases">
        <authorList>
            <person name="Zaccaron A."/>
            <person name="Stergiopoulos I."/>
        </authorList>
    </citation>
    <scope>NUCLEOTIDE SEQUENCE</scope>
    <source>
        <strain evidence="2">Race5_Kim</strain>
    </source>
</reference>
<keyword evidence="1" id="KW-0732">Signal</keyword>
<dbReference type="EMBL" id="CP090170">
    <property type="protein sequence ID" value="UJO21039.1"/>
    <property type="molecule type" value="Genomic_DNA"/>
</dbReference>
<sequence length="167" mass="18483">MNFLTKVTALLLPLLPCALAQAITSSSFYLVIEQPGATRDNTTLYSCPTAGHYSALCPDYLNPVMNRNSTTFHLNSTSIDPASEFLTVDVVDENMDYIESKALVFAYGPTTNVATPLFTSADVKEYTKLITATTVYFDDSEHLGIRSNYDDSVDPAVLGHWVAYYKW</sequence>
<organism evidence="2 3">
    <name type="scientific">Passalora fulva</name>
    <name type="common">Tomato leaf mold</name>
    <name type="synonym">Cladosporium fulvum</name>
    <dbReference type="NCBI Taxonomy" id="5499"/>
    <lineage>
        <taxon>Eukaryota</taxon>
        <taxon>Fungi</taxon>
        <taxon>Dikarya</taxon>
        <taxon>Ascomycota</taxon>
        <taxon>Pezizomycotina</taxon>
        <taxon>Dothideomycetes</taxon>
        <taxon>Dothideomycetidae</taxon>
        <taxon>Mycosphaerellales</taxon>
        <taxon>Mycosphaerellaceae</taxon>
        <taxon>Fulvia</taxon>
    </lineage>
</organism>
<dbReference type="AlphaFoldDB" id="A0A9Q8USP2"/>
<proteinExistence type="predicted"/>
<accession>A0A9Q8USP2</accession>
<feature type="signal peptide" evidence="1">
    <location>
        <begin position="1"/>
        <end position="20"/>
    </location>
</feature>
<protein>
    <submittedName>
        <fullName evidence="2">Uncharacterized protein</fullName>
    </submittedName>
</protein>
<dbReference type="RefSeq" id="XP_047765405.1">
    <property type="nucleotide sequence ID" value="XM_047909953.1"/>
</dbReference>
<dbReference type="KEGG" id="ffu:CLAFUR5_10805"/>
<evidence type="ECO:0000313" key="3">
    <source>
        <dbReference type="Proteomes" id="UP000756132"/>
    </source>
</evidence>
<evidence type="ECO:0000256" key="1">
    <source>
        <dbReference type="SAM" id="SignalP"/>
    </source>
</evidence>
<dbReference type="GeneID" id="71990683"/>
<reference evidence="2" key="2">
    <citation type="journal article" date="2022" name="Microb. Genom.">
        <title>A chromosome-scale genome assembly of the tomato pathogen Cladosporium fulvum reveals a compartmentalized genome architecture and the presence of a dispensable chromosome.</title>
        <authorList>
            <person name="Zaccaron A.Z."/>
            <person name="Chen L.H."/>
            <person name="Samaras A."/>
            <person name="Stergiopoulos I."/>
        </authorList>
    </citation>
    <scope>NUCLEOTIDE SEQUENCE</scope>
    <source>
        <strain evidence="2">Race5_Kim</strain>
    </source>
</reference>
<name>A0A9Q8USP2_PASFU</name>
<feature type="chain" id="PRO_5040253233" evidence="1">
    <location>
        <begin position="21"/>
        <end position="167"/>
    </location>
</feature>
<gene>
    <name evidence="2" type="ORF">CLAFUR5_10805</name>
</gene>